<protein>
    <submittedName>
        <fullName evidence="5">ABC transporter ATP-binding protein</fullName>
    </submittedName>
</protein>
<evidence type="ECO:0000256" key="2">
    <source>
        <dbReference type="ARBA" id="ARBA00022741"/>
    </source>
</evidence>
<dbReference type="InterPro" id="IPR003439">
    <property type="entry name" value="ABC_transporter-like_ATP-bd"/>
</dbReference>
<sequence>MSGITVREVAVTLDGATILGGVSVLARPGEITGVIGPNGSGKSTLLRTVYRHLKPSAGSVLIGDEDLRELSPGETARRIAAMPQERGSEFDLTVRDVVALGRIPHQGRFGRESAEDRDRIDTALADAALLPLAHRSFASLSGGERQRALLARCFAQNGRVLVLDEPTNHLDLAHQAQLLTLLTRRATTTLITVHDLNAAAAVCDRLHVLSDGRIVAGGTPAEVLTRDLLADVFGVRGEVIRHPNTGRLLVAVDYLGDDARPEA</sequence>
<dbReference type="GO" id="GO:0005524">
    <property type="term" value="F:ATP binding"/>
    <property type="evidence" value="ECO:0007669"/>
    <property type="project" value="UniProtKB-KW"/>
</dbReference>
<dbReference type="AlphaFoldDB" id="A0AA90NPQ3"/>
<evidence type="ECO:0000256" key="1">
    <source>
        <dbReference type="ARBA" id="ARBA00022448"/>
    </source>
</evidence>
<dbReference type="InterPro" id="IPR017871">
    <property type="entry name" value="ABC_transporter-like_CS"/>
</dbReference>
<proteinExistence type="predicted"/>
<dbReference type="Proteomes" id="UP001178281">
    <property type="component" value="Unassembled WGS sequence"/>
</dbReference>
<dbReference type="PROSITE" id="PS00211">
    <property type="entry name" value="ABC_TRANSPORTER_1"/>
    <property type="match status" value="1"/>
</dbReference>
<dbReference type="SUPFAM" id="SSF52540">
    <property type="entry name" value="P-loop containing nucleoside triphosphate hydrolases"/>
    <property type="match status" value="1"/>
</dbReference>
<dbReference type="RefSeq" id="WP_305111294.1">
    <property type="nucleotide sequence ID" value="NZ_JAUTIX010000003.1"/>
</dbReference>
<evidence type="ECO:0000259" key="4">
    <source>
        <dbReference type="PROSITE" id="PS50893"/>
    </source>
</evidence>
<dbReference type="PANTHER" id="PTHR42794:SF2">
    <property type="entry name" value="ABC TRANSPORTER ATP-BINDING PROTEIN"/>
    <property type="match status" value="1"/>
</dbReference>
<dbReference type="GO" id="GO:0016887">
    <property type="term" value="F:ATP hydrolysis activity"/>
    <property type="evidence" value="ECO:0007669"/>
    <property type="project" value="InterPro"/>
</dbReference>
<evidence type="ECO:0000256" key="3">
    <source>
        <dbReference type="ARBA" id="ARBA00022840"/>
    </source>
</evidence>
<accession>A0AA90NPQ3</accession>
<organism evidence="5 6">
    <name type="scientific">Tsukamurella strandjordii</name>
    <dbReference type="NCBI Taxonomy" id="147577"/>
    <lineage>
        <taxon>Bacteria</taxon>
        <taxon>Bacillati</taxon>
        <taxon>Actinomycetota</taxon>
        <taxon>Actinomycetes</taxon>
        <taxon>Mycobacteriales</taxon>
        <taxon>Tsukamurellaceae</taxon>
        <taxon>Tsukamurella</taxon>
    </lineage>
</organism>
<dbReference type="SMART" id="SM00382">
    <property type="entry name" value="AAA"/>
    <property type="match status" value="1"/>
</dbReference>
<dbReference type="Gene3D" id="3.40.50.300">
    <property type="entry name" value="P-loop containing nucleotide triphosphate hydrolases"/>
    <property type="match status" value="1"/>
</dbReference>
<reference evidence="5" key="1">
    <citation type="submission" date="2023-08" db="EMBL/GenBank/DDBJ databases">
        <title>The draft genome of Tsukamurella strandjordii strain 050030.</title>
        <authorList>
            <person name="Zhao F."/>
            <person name="Feng Y."/>
            <person name="Zong Z."/>
        </authorList>
    </citation>
    <scope>NUCLEOTIDE SEQUENCE</scope>
    <source>
        <strain evidence="5">050030</strain>
    </source>
</reference>
<name>A0AA90NPQ3_9ACTN</name>
<dbReference type="Pfam" id="PF00005">
    <property type="entry name" value="ABC_tran"/>
    <property type="match status" value="1"/>
</dbReference>
<evidence type="ECO:0000313" key="6">
    <source>
        <dbReference type="Proteomes" id="UP001178281"/>
    </source>
</evidence>
<evidence type="ECO:0000313" key="5">
    <source>
        <dbReference type="EMBL" id="MDP0398419.1"/>
    </source>
</evidence>
<gene>
    <name evidence="5" type="ORF">Q7X28_10815</name>
</gene>
<dbReference type="CDD" id="cd03214">
    <property type="entry name" value="ABC_Iron-Siderophores_B12_Hemin"/>
    <property type="match status" value="1"/>
</dbReference>
<keyword evidence="3 5" id="KW-0067">ATP-binding</keyword>
<keyword evidence="2" id="KW-0547">Nucleotide-binding</keyword>
<dbReference type="FunFam" id="3.40.50.300:FF:000134">
    <property type="entry name" value="Iron-enterobactin ABC transporter ATP-binding protein"/>
    <property type="match status" value="1"/>
</dbReference>
<keyword evidence="1" id="KW-0813">Transport</keyword>
<dbReference type="PROSITE" id="PS50893">
    <property type="entry name" value="ABC_TRANSPORTER_2"/>
    <property type="match status" value="1"/>
</dbReference>
<dbReference type="InterPro" id="IPR027417">
    <property type="entry name" value="P-loop_NTPase"/>
</dbReference>
<dbReference type="EMBL" id="JAUTIX010000003">
    <property type="protein sequence ID" value="MDP0398419.1"/>
    <property type="molecule type" value="Genomic_DNA"/>
</dbReference>
<dbReference type="InterPro" id="IPR003593">
    <property type="entry name" value="AAA+_ATPase"/>
</dbReference>
<comment type="caution">
    <text evidence="5">The sequence shown here is derived from an EMBL/GenBank/DDBJ whole genome shotgun (WGS) entry which is preliminary data.</text>
</comment>
<dbReference type="PANTHER" id="PTHR42794">
    <property type="entry name" value="HEMIN IMPORT ATP-BINDING PROTEIN HMUV"/>
    <property type="match status" value="1"/>
</dbReference>
<keyword evidence="6" id="KW-1185">Reference proteome</keyword>
<feature type="domain" description="ABC transporter" evidence="4">
    <location>
        <begin position="4"/>
        <end position="236"/>
    </location>
</feature>